<dbReference type="EMBL" id="CM037152">
    <property type="protein sequence ID" value="KAH7836198.1"/>
    <property type="molecule type" value="Genomic_DNA"/>
</dbReference>
<name>A0ACB7X5Z8_9ERIC</name>
<proteinExistence type="predicted"/>
<dbReference type="Proteomes" id="UP000828048">
    <property type="component" value="Chromosome 2"/>
</dbReference>
<reference evidence="1 2" key="1">
    <citation type="journal article" date="2021" name="Hortic Res">
        <title>High-quality reference genome and annotation aids understanding of berry development for evergreen blueberry (Vaccinium darrowii).</title>
        <authorList>
            <person name="Yu J."/>
            <person name="Hulse-Kemp A.M."/>
            <person name="Babiker E."/>
            <person name="Staton M."/>
        </authorList>
    </citation>
    <scope>NUCLEOTIDE SEQUENCE [LARGE SCALE GENOMIC DNA]</scope>
    <source>
        <strain evidence="2">cv. NJ 8807/NJ 8810</strain>
        <tissue evidence="1">Young leaf</tissue>
    </source>
</reference>
<gene>
    <name evidence="1" type="ORF">Vadar_033617</name>
</gene>
<evidence type="ECO:0000313" key="1">
    <source>
        <dbReference type="EMBL" id="KAH7836198.1"/>
    </source>
</evidence>
<accession>A0ACB7X5Z8</accession>
<organism evidence="1 2">
    <name type="scientific">Vaccinium darrowii</name>
    <dbReference type="NCBI Taxonomy" id="229202"/>
    <lineage>
        <taxon>Eukaryota</taxon>
        <taxon>Viridiplantae</taxon>
        <taxon>Streptophyta</taxon>
        <taxon>Embryophyta</taxon>
        <taxon>Tracheophyta</taxon>
        <taxon>Spermatophyta</taxon>
        <taxon>Magnoliopsida</taxon>
        <taxon>eudicotyledons</taxon>
        <taxon>Gunneridae</taxon>
        <taxon>Pentapetalae</taxon>
        <taxon>asterids</taxon>
        <taxon>Ericales</taxon>
        <taxon>Ericaceae</taxon>
        <taxon>Vaccinioideae</taxon>
        <taxon>Vaccinieae</taxon>
        <taxon>Vaccinium</taxon>
    </lineage>
</organism>
<protein>
    <submittedName>
        <fullName evidence="1">Uncharacterized protein</fullName>
    </submittedName>
</protein>
<evidence type="ECO:0000313" key="2">
    <source>
        <dbReference type="Proteomes" id="UP000828048"/>
    </source>
</evidence>
<keyword evidence="2" id="KW-1185">Reference proteome</keyword>
<comment type="caution">
    <text evidence="1">The sequence shown here is derived from an EMBL/GenBank/DDBJ whole genome shotgun (WGS) entry which is preliminary data.</text>
</comment>
<sequence length="743" mass="84240">MECKDVKVELLTEQEALTLFLSIAVGHDTMLAPEVEEIATDVAKECACLPLAIVTVAGSMRGLNGKHDWRNALNELISSTKDTSDGENEVFQRLKFSYSRLGNKVLKDCFLYCSLYPEEFDIPVKELMEYWIAEGLIAEMTSVEAMFDKGHALLGKLTHSCLLESSTNRDGQECVRMHDLIRDMALRITQSGPRFMVKSGVDLESVPYEEWSDDLERISLMYNHLKELPMRPVDCHWLTTLLLRENNLSVIPDSFFAYMRCLEVLDLSCNVIKSLPDSISNLETLHAIILVRCYVLEYVPSLEKLKALKVFKLTHSRIEQAPKGIEELVNLRELDLSNNWSLETIPGSMLHRLSKLQCLRFEGTPVKVLAKDLVCLRQLKVVAILLHNIPELTGYVTSQQFRGLEKYTLAVGELILLDSYEGNGVFISIQSKPYRSGLDQLVLPSNITSLEVSGCHDLICLSAIPWLKHARHLGIFEVRDCDKLESIFSFSYQMSLRTVESFHLSHLLSFRVLFDGTAPLRNISFNLKRLSFQRCEIMKNIFPAQLLQNFPNLEVLTVDGCEKVEDIIVGEEEMSDSNTIALPRLRKLSLLALPRLKTIYTGIMVCESVELIRVWGCPMVRRLPLSLHVNNDQAKAPPALKCIKGGWKWWDSLEWDDPLSKTILQPFFQREALLSLWRVLATGYCFEFVKLIIKVVIMVVTAEIKASRFHLSQQIGVCEESDGAVRGKGSDNKEKDDSDLVCG</sequence>